<accession>A0AAW0UB22</accession>
<comment type="similarity">
    <text evidence="2 15">Belongs to the MCU (TC 1.A.77) family.</text>
</comment>
<protein>
    <recommendedName>
        <fullName evidence="15">Calcium uniporter protein</fullName>
    </recommendedName>
</protein>
<sequence>MERGVVMRLVKWGRGVQGSPIAPLLFAPHACPPRLTHTTVCQMCPAASSTSSSSRRWCSTTTTTTTRASTPPPALDAPPNTGVTVTVCNGLPQLTVPLPSRNDRCRFTLRPVTHTVQDLVDQLTHEDHGIDRVVLRTVDGTRISSSDSIESLLMNDFDLIINDVRYRVEVPSGQKLTLEELSDMGDVRQLVNKLYMALNVDQHQIMKERDILAQIEDLKTQLAPLEKKREDLVKAAERRTTILAWAGLGYMALQFGFLARLTWWEYSWDIMEPVTYFVTYGTAMGAYAYYVLTKQEFLLPDVHDRQFLLCFHKKAKKLGLNVEKYNMLKNRLAELHKDLDRLRDPLALNLPHSMLKEPRTSKAPLAKAQKTIKNLLGLREDK</sequence>
<feature type="compositionally biased region" description="Low complexity" evidence="16">
    <location>
        <begin position="54"/>
        <end position="69"/>
    </location>
</feature>
<evidence type="ECO:0000256" key="14">
    <source>
        <dbReference type="ARBA" id="ARBA00036634"/>
    </source>
</evidence>
<keyword evidence="3 15" id="KW-0813">Transport</keyword>
<reference evidence="18 19" key="1">
    <citation type="submission" date="2023-03" db="EMBL/GenBank/DDBJ databases">
        <title>High-quality genome of Scylla paramamosain provides insights in environmental adaptation.</title>
        <authorList>
            <person name="Zhang L."/>
        </authorList>
    </citation>
    <scope>NUCLEOTIDE SEQUENCE [LARGE SCALE GENOMIC DNA]</scope>
    <source>
        <strain evidence="18">LZ_2023a</strain>
        <tissue evidence="18">Muscle</tissue>
    </source>
</reference>
<feature type="region of interest" description="Disordered" evidence="16">
    <location>
        <begin position="54"/>
        <end position="80"/>
    </location>
</feature>
<keyword evidence="12 15" id="KW-0472">Membrane</keyword>
<comment type="catalytic activity">
    <reaction evidence="14">
        <text>Ca(2+)(in) = Ca(2+)(out)</text>
        <dbReference type="Rhea" id="RHEA:29671"/>
        <dbReference type="ChEBI" id="CHEBI:29108"/>
    </reaction>
</comment>
<dbReference type="GO" id="GO:1990246">
    <property type="term" value="C:uniplex complex"/>
    <property type="evidence" value="ECO:0007669"/>
    <property type="project" value="TreeGrafter"/>
</dbReference>
<keyword evidence="19" id="KW-1185">Reference proteome</keyword>
<evidence type="ECO:0000256" key="10">
    <source>
        <dbReference type="ARBA" id="ARBA00023065"/>
    </source>
</evidence>
<dbReference type="PANTHER" id="PTHR13462">
    <property type="entry name" value="CALCIUM UNIPORTER PROTEIN, MITOCHONDRIAL"/>
    <property type="match status" value="1"/>
</dbReference>
<evidence type="ECO:0000313" key="18">
    <source>
        <dbReference type="EMBL" id="KAK8396976.1"/>
    </source>
</evidence>
<keyword evidence="8 15" id="KW-0106">Calcium</keyword>
<keyword evidence="10 15" id="KW-0406">Ion transport</keyword>
<keyword evidence="6 15" id="KW-0812">Transmembrane</keyword>
<dbReference type="GO" id="GO:0015292">
    <property type="term" value="F:uniporter activity"/>
    <property type="evidence" value="ECO:0007669"/>
    <property type="project" value="UniProtKB-UniRule"/>
</dbReference>
<evidence type="ECO:0000256" key="16">
    <source>
        <dbReference type="SAM" id="MobiDB-lite"/>
    </source>
</evidence>
<keyword evidence="5 15" id="KW-0107">Calcium channel</keyword>
<evidence type="ECO:0000256" key="6">
    <source>
        <dbReference type="ARBA" id="ARBA00022692"/>
    </source>
</evidence>
<dbReference type="GO" id="GO:0051560">
    <property type="term" value="P:mitochondrial calcium ion homeostasis"/>
    <property type="evidence" value="ECO:0007669"/>
    <property type="project" value="UniProtKB-UniRule"/>
</dbReference>
<comment type="domain">
    <text evidence="15">The selectivity filter, in which calcium ions are arranged in single file, is composed of two acidic rings separated by one helical turn along the central axis of the channel pore.</text>
</comment>
<dbReference type="EMBL" id="JARAKH010000015">
    <property type="protein sequence ID" value="KAK8396976.1"/>
    <property type="molecule type" value="Genomic_DNA"/>
</dbReference>
<keyword evidence="11 15" id="KW-0496">Mitochondrion</keyword>
<organism evidence="18 19">
    <name type="scientific">Scylla paramamosain</name>
    <name type="common">Mud crab</name>
    <dbReference type="NCBI Taxonomy" id="85552"/>
    <lineage>
        <taxon>Eukaryota</taxon>
        <taxon>Metazoa</taxon>
        <taxon>Ecdysozoa</taxon>
        <taxon>Arthropoda</taxon>
        <taxon>Crustacea</taxon>
        <taxon>Multicrustacea</taxon>
        <taxon>Malacostraca</taxon>
        <taxon>Eumalacostraca</taxon>
        <taxon>Eucarida</taxon>
        <taxon>Decapoda</taxon>
        <taxon>Pleocyemata</taxon>
        <taxon>Brachyura</taxon>
        <taxon>Eubrachyura</taxon>
        <taxon>Portunoidea</taxon>
        <taxon>Portunidae</taxon>
        <taxon>Portuninae</taxon>
        <taxon>Scylla</taxon>
    </lineage>
</organism>
<evidence type="ECO:0000256" key="9">
    <source>
        <dbReference type="ARBA" id="ARBA00022989"/>
    </source>
</evidence>
<gene>
    <name evidence="18" type="ORF">O3P69_005164</name>
</gene>
<keyword evidence="13 15" id="KW-0407">Ion channel</keyword>
<dbReference type="Proteomes" id="UP001487740">
    <property type="component" value="Unassembled WGS sequence"/>
</dbReference>
<dbReference type="AlphaFoldDB" id="A0AAW0UB22"/>
<proteinExistence type="inferred from homology"/>
<dbReference type="GO" id="GO:0005262">
    <property type="term" value="F:calcium channel activity"/>
    <property type="evidence" value="ECO:0007669"/>
    <property type="project" value="UniProtKB-UniRule"/>
</dbReference>
<comment type="subcellular location">
    <subcellularLocation>
        <location evidence="1 15">Mitochondrion inner membrane</location>
        <topology evidence="1 15">Multi-pass membrane protein</topology>
    </subcellularLocation>
</comment>
<keyword evidence="7 15" id="KW-0999">Mitochondrion inner membrane</keyword>
<evidence type="ECO:0000256" key="15">
    <source>
        <dbReference type="RuleBase" id="RU367035"/>
    </source>
</evidence>
<evidence type="ECO:0000259" key="17">
    <source>
        <dbReference type="Pfam" id="PF04678"/>
    </source>
</evidence>
<dbReference type="PANTHER" id="PTHR13462:SF10">
    <property type="entry name" value="CALCIUM UNIPORTER PROTEIN, MITOCHONDRIAL"/>
    <property type="match status" value="1"/>
</dbReference>
<name>A0AAW0UB22_SCYPA</name>
<evidence type="ECO:0000256" key="2">
    <source>
        <dbReference type="ARBA" id="ARBA00005653"/>
    </source>
</evidence>
<dbReference type="Pfam" id="PF04678">
    <property type="entry name" value="MCU"/>
    <property type="match status" value="1"/>
</dbReference>
<evidence type="ECO:0000256" key="3">
    <source>
        <dbReference type="ARBA" id="ARBA00022448"/>
    </source>
</evidence>
<evidence type="ECO:0000256" key="12">
    <source>
        <dbReference type="ARBA" id="ARBA00023136"/>
    </source>
</evidence>
<dbReference type="InterPro" id="IPR039055">
    <property type="entry name" value="MCU_fam"/>
</dbReference>
<feature type="transmembrane region" description="Helical" evidence="15">
    <location>
        <begin position="242"/>
        <end position="262"/>
    </location>
</feature>
<evidence type="ECO:0000256" key="8">
    <source>
        <dbReference type="ARBA" id="ARBA00022837"/>
    </source>
</evidence>
<evidence type="ECO:0000256" key="5">
    <source>
        <dbReference type="ARBA" id="ARBA00022673"/>
    </source>
</evidence>
<feature type="transmembrane region" description="Helical" evidence="15">
    <location>
        <begin position="274"/>
        <end position="292"/>
    </location>
</feature>
<comment type="function">
    <text evidence="15">Mitochondrial inner membrane calcium uniporter that mediates calcium uptake into mitochondria. Mitochondrial calcium homeostasis plays key roles in cellular physiology and regulates cell bioenergetics, cytoplasmic calcium signals and activation of cell death pathways.</text>
</comment>
<keyword evidence="9 15" id="KW-1133">Transmembrane helix</keyword>
<evidence type="ECO:0000256" key="11">
    <source>
        <dbReference type="ARBA" id="ARBA00023128"/>
    </source>
</evidence>
<evidence type="ECO:0000256" key="7">
    <source>
        <dbReference type="ARBA" id="ARBA00022792"/>
    </source>
</evidence>
<evidence type="ECO:0000256" key="4">
    <source>
        <dbReference type="ARBA" id="ARBA00022568"/>
    </source>
</evidence>
<feature type="domain" description="Calcium uniporter protein C-terminal" evidence="17">
    <location>
        <begin position="126"/>
        <end position="328"/>
    </location>
</feature>
<evidence type="ECO:0000256" key="1">
    <source>
        <dbReference type="ARBA" id="ARBA00004448"/>
    </source>
</evidence>
<evidence type="ECO:0000256" key="13">
    <source>
        <dbReference type="ARBA" id="ARBA00023303"/>
    </source>
</evidence>
<dbReference type="InterPro" id="IPR006769">
    <property type="entry name" value="MCU_C"/>
</dbReference>
<evidence type="ECO:0000313" key="19">
    <source>
        <dbReference type="Proteomes" id="UP001487740"/>
    </source>
</evidence>
<keyword evidence="4 15" id="KW-0109">Calcium transport</keyword>
<comment type="caution">
    <text evidence="18">The sequence shown here is derived from an EMBL/GenBank/DDBJ whole genome shotgun (WGS) entry which is preliminary data.</text>
</comment>
<dbReference type="GO" id="GO:0036444">
    <property type="term" value="P:calcium import into the mitochondrion"/>
    <property type="evidence" value="ECO:0007669"/>
    <property type="project" value="TreeGrafter"/>
</dbReference>